<gene>
    <name evidence="2" type="ORF">GNI_006340</name>
</gene>
<dbReference type="GeneID" id="22910500"/>
<dbReference type="RefSeq" id="XP_011128638.1">
    <property type="nucleotide sequence ID" value="XM_011130336.1"/>
</dbReference>
<keyword evidence="3" id="KW-1185">Reference proteome</keyword>
<dbReference type="EMBL" id="AFNH02000048">
    <property type="protein sequence ID" value="EZG87755.1"/>
    <property type="molecule type" value="Genomic_DNA"/>
</dbReference>
<accession>A0A023BDA0</accession>
<sequence length="862" mass="96759">MRVHQSDHRYSVFRCCVVVLGGFNSEVRGADSNQTNEQFRGVSTQGGFSNVDDGVVVGGHFSIREAQDIVGDLVQDYLSSRLPRKAPKIQANDLDWIMDYIERVLADHTPKGAAGGWCKWRWIWLAGVLYDNLDRRRVLALLERCAAKVSRPPDITDQWFLAKFLQGFLTTHTMHKLSGLLGATSEEGCESTLIIHDWTMGRHFVRFPATTESERQVVYSMLRIAHWLFATKEEKGNFQKVLMVDGHWTSVDDLAIEMTSFLYTLWGPERFRIMTRTVRKLLPVNAQMSDACFLACFLRAVGCLDQKPIRTFCADIGFSFQGENKLWIIADQGPEIFRRLPQIKLQTNGPLNASTTVNQVGPSSNVTPSFHDVPSKVRVGQPVDAHVEEVQKFVADMIHEFRNKIGESSLAMKPVGNAGVHEKVLRNLEQKTLNPKRITTCLAADTGACGWRRARLAGELYDRLDRGRLVALLERCATVVRRPAGMSDQWYLAKLIQSFVTGEAVTRLSLRIGINQVQRPRVKQRPKRMLNMPDIVMERHFCGLPETNENNKLIIWSVCQVMSWLLKTRLREPYFKLIAGRDTHYWFGINTGIIELTAFLFRLWGPERFRSVAKFARTLLPVTAAEISDACFLGCFLRGMSSTCIRVFHTLCSTTGFSYTRDELEMPKPCKDEGPEFFGRLPPNWETITTEDFNVESHPRVLSQSVAHFETAPHTHGSDSKIGLLPVAADPLTADPADPVTADPVIPTPVALVTHPRTPAMVNHSAMVNHPAMVNHAAMVNHPAMVNHAAMVNHPAMVVLSPISHEDASRSAMQHAAALHARLCASYEALDLRKRTGVENEESWGGKRGKFPDAPGSTRKRP</sequence>
<comment type="caution">
    <text evidence="2">The sequence shown here is derived from an EMBL/GenBank/DDBJ whole genome shotgun (WGS) entry which is preliminary data.</text>
</comment>
<organism evidence="2 3">
    <name type="scientific">Gregarina niphandrodes</name>
    <name type="common">Septate eugregarine</name>
    <dbReference type="NCBI Taxonomy" id="110365"/>
    <lineage>
        <taxon>Eukaryota</taxon>
        <taxon>Sar</taxon>
        <taxon>Alveolata</taxon>
        <taxon>Apicomplexa</taxon>
        <taxon>Conoidasida</taxon>
        <taxon>Gregarinasina</taxon>
        <taxon>Eugregarinorida</taxon>
        <taxon>Gregarinidae</taxon>
        <taxon>Gregarina</taxon>
    </lineage>
</organism>
<evidence type="ECO:0000313" key="2">
    <source>
        <dbReference type="EMBL" id="EZG87755.1"/>
    </source>
</evidence>
<evidence type="ECO:0000313" key="3">
    <source>
        <dbReference type="Proteomes" id="UP000019763"/>
    </source>
</evidence>
<dbReference type="OrthoDB" id="2320141at2759"/>
<proteinExistence type="predicted"/>
<feature type="region of interest" description="Disordered" evidence="1">
    <location>
        <begin position="836"/>
        <end position="862"/>
    </location>
</feature>
<evidence type="ECO:0000256" key="1">
    <source>
        <dbReference type="SAM" id="MobiDB-lite"/>
    </source>
</evidence>
<dbReference type="AlphaFoldDB" id="A0A023BDA0"/>
<dbReference type="VEuPathDB" id="CryptoDB:GNI_006340"/>
<name>A0A023BDA0_GRENI</name>
<reference evidence="2" key="1">
    <citation type="submission" date="2013-12" db="EMBL/GenBank/DDBJ databases">
        <authorList>
            <person name="Omoto C.K."/>
            <person name="Sibley D."/>
            <person name="Venepally P."/>
            <person name="Hadjithomas M."/>
            <person name="Karamycheva S."/>
            <person name="Brunk B."/>
            <person name="Roos D."/>
            <person name="Caler E."/>
            <person name="Lorenzi H."/>
        </authorList>
    </citation>
    <scope>NUCLEOTIDE SEQUENCE</scope>
</reference>
<dbReference type="Proteomes" id="UP000019763">
    <property type="component" value="Unassembled WGS sequence"/>
</dbReference>
<protein>
    <submittedName>
        <fullName evidence="2">Uncharacterized protein</fullName>
    </submittedName>
</protein>